<dbReference type="PROSITE" id="PS51975">
    <property type="entry name" value="RNASE_H_2"/>
    <property type="match status" value="1"/>
</dbReference>
<dbReference type="RefSeq" id="WP_315624833.1">
    <property type="nucleotide sequence ID" value="NZ_JAUHMF010000001.1"/>
</dbReference>
<keyword evidence="10 14" id="KW-0479">Metal-binding</keyword>
<evidence type="ECO:0000256" key="16">
    <source>
        <dbReference type="RuleBase" id="RU003515"/>
    </source>
</evidence>
<protein>
    <recommendedName>
        <fullName evidence="7 14">Ribonuclease HII</fullName>
        <shortName evidence="14">RNase HII</shortName>
        <ecNumber evidence="6 14">3.1.26.4</ecNumber>
    </recommendedName>
</protein>
<dbReference type="InterPro" id="IPR012337">
    <property type="entry name" value="RNaseH-like_sf"/>
</dbReference>
<keyword evidence="13 14" id="KW-0464">Manganese</keyword>
<dbReference type="PANTHER" id="PTHR10954">
    <property type="entry name" value="RIBONUCLEASE H2 SUBUNIT A"/>
    <property type="match status" value="1"/>
</dbReference>
<dbReference type="NCBIfam" id="NF000595">
    <property type="entry name" value="PRK00015.1-3"/>
    <property type="match status" value="1"/>
</dbReference>
<dbReference type="PANTHER" id="PTHR10954:SF18">
    <property type="entry name" value="RIBONUCLEASE HII"/>
    <property type="match status" value="1"/>
</dbReference>
<dbReference type="GO" id="GO:0004523">
    <property type="term" value="F:RNA-DNA hybrid ribonuclease activity"/>
    <property type="evidence" value="ECO:0007669"/>
    <property type="project" value="UniProtKB-EC"/>
</dbReference>
<dbReference type="InterPro" id="IPR001352">
    <property type="entry name" value="RNase_HII/HIII"/>
</dbReference>
<evidence type="ECO:0000259" key="17">
    <source>
        <dbReference type="PROSITE" id="PS51975"/>
    </source>
</evidence>
<comment type="cofactor">
    <cofactor evidence="2">
        <name>Mg(2+)</name>
        <dbReference type="ChEBI" id="CHEBI:18420"/>
    </cofactor>
</comment>
<evidence type="ECO:0000256" key="11">
    <source>
        <dbReference type="ARBA" id="ARBA00022759"/>
    </source>
</evidence>
<keyword evidence="19" id="KW-1185">Reference proteome</keyword>
<dbReference type="Gene3D" id="3.30.420.10">
    <property type="entry name" value="Ribonuclease H-like superfamily/Ribonuclease H"/>
    <property type="match status" value="1"/>
</dbReference>
<name>A0ABU3NPR2_9CHLR</name>
<comment type="similarity">
    <text evidence="5 14 16">Belongs to the RNase HII family.</text>
</comment>
<dbReference type="SUPFAM" id="SSF53098">
    <property type="entry name" value="Ribonuclease H-like"/>
    <property type="match status" value="1"/>
</dbReference>
<evidence type="ECO:0000256" key="7">
    <source>
        <dbReference type="ARBA" id="ARBA00019179"/>
    </source>
</evidence>
<evidence type="ECO:0000256" key="10">
    <source>
        <dbReference type="ARBA" id="ARBA00022723"/>
    </source>
</evidence>
<dbReference type="EMBL" id="JAUHMF010000001">
    <property type="protein sequence ID" value="MDT8898188.1"/>
    <property type="molecule type" value="Genomic_DNA"/>
</dbReference>
<dbReference type="InterPro" id="IPR024567">
    <property type="entry name" value="RNase_HII/HIII_dom"/>
</dbReference>
<evidence type="ECO:0000256" key="2">
    <source>
        <dbReference type="ARBA" id="ARBA00001946"/>
    </source>
</evidence>
<evidence type="ECO:0000256" key="12">
    <source>
        <dbReference type="ARBA" id="ARBA00022801"/>
    </source>
</evidence>
<comment type="caution">
    <text evidence="18">The sequence shown here is derived from an EMBL/GenBank/DDBJ whole genome shotgun (WGS) entry which is preliminary data.</text>
</comment>
<evidence type="ECO:0000256" key="3">
    <source>
        <dbReference type="ARBA" id="ARBA00004065"/>
    </source>
</evidence>
<evidence type="ECO:0000256" key="1">
    <source>
        <dbReference type="ARBA" id="ARBA00000077"/>
    </source>
</evidence>
<evidence type="ECO:0000256" key="9">
    <source>
        <dbReference type="ARBA" id="ARBA00022722"/>
    </source>
</evidence>
<comment type="cofactor">
    <cofactor evidence="14 15">
        <name>Mn(2+)</name>
        <dbReference type="ChEBI" id="CHEBI:29035"/>
    </cofactor>
    <cofactor evidence="14 15">
        <name>Mg(2+)</name>
        <dbReference type="ChEBI" id="CHEBI:18420"/>
    </cofactor>
    <text evidence="14 15">Manganese or magnesium. Binds 1 divalent metal ion per monomer in the absence of substrate. May bind a second metal ion after substrate binding.</text>
</comment>
<reference evidence="18 19" key="1">
    <citation type="submission" date="2023-07" db="EMBL/GenBank/DDBJ databases">
        <title>Novel species of Thermanaerothrix with wide hydrolytic capabilities.</title>
        <authorList>
            <person name="Zayulina K.S."/>
            <person name="Podosokorskaya O.A."/>
            <person name="Elcheninov A.G."/>
        </authorList>
    </citation>
    <scope>NUCLEOTIDE SEQUENCE [LARGE SCALE GENOMIC DNA]</scope>
    <source>
        <strain evidence="18 19">4228-RoL</strain>
    </source>
</reference>
<keyword evidence="8 14" id="KW-0963">Cytoplasm</keyword>
<evidence type="ECO:0000313" key="19">
    <source>
        <dbReference type="Proteomes" id="UP001254165"/>
    </source>
</evidence>
<comment type="subcellular location">
    <subcellularLocation>
        <location evidence="4 14">Cytoplasm</location>
    </subcellularLocation>
</comment>
<evidence type="ECO:0000256" key="6">
    <source>
        <dbReference type="ARBA" id="ARBA00012180"/>
    </source>
</evidence>
<comment type="catalytic activity">
    <reaction evidence="1 14 15 16">
        <text>Endonucleolytic cleavage to 5'-phosphomonoester.</text>
        <dbReference type="EC" id="3.1.26.4"/>
    </reaction>
</comment>
<gene>
    <name evidence="14" type="primary">rnhB</name>
    <name evidence="18" type="ORF">QYE77_07890</name>
</gene>
<dbReference type="Proteomes" id="UP001254165">
    <property type="component" value="Unassembled WGS sequence"/>
</dbReference>
<dbReference type="HAMAP" id="MF_00052_B">
    <property type="entry name" value="RNase_HII_B"/>
    <property type="match status" value="1"/>
</dbReference>
<dbReference type="InterPro" id="IPR036397">
    <property type="entry name" value="RNaseH_sf"/>
</dbReference>
<feature type="binding site" evidence="14 15">
    <location>
        <position position="34"/>
    </location>
    <ligand>
        <name>a divalent metal cation</name>
        <dbReference type="ChEBI" id="CHEBI:60240"/>
    </ligand>
</feature>
<dbReference type="InterPro" id="IPR022898">
    <property type="entry name" value="RNase_HII"/>
</dbReference>
<keyword evidence="12 14" id="KW-0378">Hydrolase</keyword>
<keyword evidence="9 14" id="KW-0540">Nuclease</keyword>
<comment type="function">
    <text evidence="3 14 16">Endonuclease that specifically degrades the RNA of RNA-DNA hybrids.</text>
</comment>
<evidence type="ECO:0000256" key="13">
    <source>
        <dbReference type="ARBA" id="ARBA00023211"/>
    </source>
</evidence>
<feature type="domain" description="RNase H type-2" evidence="17">
    <location>
        <begin position="28"/>
        <end position="221"/>
    </location>
</feature>
<dbReference type="Pfam" id="PF01351">
    <property type="entry name" value="RNase_HII"/>
    <property type="match status" value="1"/>
</dbReference>
<organism evidence="18 19">
    <name type="scientific">Thermanaerothrix solaris</name>
    <dbReference type="NCBI Taxonomy" id="3058434"/>
    <lineage>
        <taxon>Bacteria</taxon>
        <taxon>Bacillati</taxon>
        <taxon>Chloroflexota</taxon>
        <taxon>Anaerolineae</taxon>
        <taxon>Anaerolineales</taxon>
        <taxon>Anaerolineaceae</taxon>
        <taxon>Thermanaerothrix</taxon>
    </lineage>
</organism>
<dbReference type="EC" id="3.1.26.4" evidence="6 14"/>
<keyword evidence="11 14" id="KW-0255">Endonuclease</keyword>
<evidence type="ECO:0000256" key="15">
    <source>
        <dbReference type="PROSITE-ProRule" id="PRU01319"/>
    </source>
</evidence>
<sequence length="222" mass="24097">MTRRLPPLDPASTPTLAFERRLWAQGLRYVAGLDEAGRGAWAGPVAAGCVILPPVDEVAAYLSGLRDSKQLTPAQRERWAERIRRIALAWGVGMASAEEIDRMGILAATRLAMQRALEAATLPAEHLLIDALALPDVPLPQHALIHGDRRALSIAAAAVLAKTARDALMREYDIRYPGYGFAHHKGYGVPAHREALRRLGPCSLHRRSFAPIAQALAGSLDK</sequence>
<evidence type="ECO:0000256" key="8">
    <source>
        <dbReference type="ARBA" id="ARBA00022490"/>
    </source>
</evidence>
<evidence type="ECO:0000256" key="5">
    <source>
        <dbReference type="ARBA" id="ARBA00007383"/>
    </source>
</evidence>
<evidence type="ECO:0000313" key="18">
    <source>
        <dbReference type="EMBL" id="MDT8898188.1"/>
    </source>
</evidence>
<evidence type="ECO:0000256" key="4">
    <source>
        <dbReference type="ARBA" id="ARBA00004496"/>
    </source>
</evidence>
<proteinExistence type="inferred from homology"/>
<feature type="binding site" evidence="14 15">
    <location>
        <position position="130"/>
    </location>
    <ligand>
        <name>a divalent metal cation</name>
        <dbReference type="ChEBI" id="CHEBI:60240"/>
    </ligand>
</feature>
<feature type="binding site" evidence="14 15">
    <location>
        <position position="35"/>
    </location>
    <ligand>
        <name>a divalent metal cation</name>
        <dbReference type="ChEBI" id="CHEBI:60240"/>
    </ligand>
</feature>
<accession>A0ABU3NPR2</accession>
<evidence type="ECO:0000256" key="14">
    <source>
        <dbReference type="HAMAP-Rule" id="MF_00052"/>
    </source>
</evidence>
<dbReference type="CDD" id="cd07182">
    <property type="entry name" value="RNase_HII_bacteria_HII_like"/>
    <property type="match status" value="1"/>
</dbReference>